<dbReference type="RefSeq" id="WP_136339017.1">
    <property type="nucleotide sequence ID" value="NZ_SSMD01000004.1"/>
</dbReference>
<keyword evidence="1" id="KW-0175">Coiled coil</keyword>
<dbReference type="EMBL" id="SSMD01000004">
    <property type="protein sequence ID" value="THD73805.1"/>
    <property type="molecule type" value="Genomic_DNA"/>
</dbReference>
<name>A0A4S3M8F1_9RHOB</name>
<evidence type="ECO:0000313" key="2">
    <source>
        <dbReference type="EMBL" id="THD73805.1"/>
    </source>
</evidence>
<gene>
    <name evidence="2" type="ORF">E7681_09315</name>
</gene>
<sequence length="205" mass="22338">MSKKKVRYHRVGRSALSLIALFLLCSGVIRVGVNSGQAWAKASEVLSKIDAPKEAPEPHDVVQQEVCKTDEDLRAVFEVLQNREKRLNEKDAKITERMAMLANAERDISVKLEELKAVEDELSRTLAIADQAAEKDIGKLVAVYEAMKPKDAALLFEEMEPSFAAGFLARMQPELAAGVMAGLSPTAAYTISAVLAGRNAEAPTQ</sequence>
<protein>
    <recommendedName>
        <fullName evidence="4">Magnesium transporter MgtE intracellular domain-containing protein</fullName>
    </recommendedName>
</protein>
<evidence type="ECO:0008006" key="4">
    <source>
        <dbReference type="Google" id="ProtNLM"/>
    </source>
</evidence>
<dbReference type="OrthoDB" id="9791432at2"/>
<organism evidence="2 3">
    <name type="scientific">Thalassobius vesicularis</name>
    <dbReference type="NCBI Taxonomy" id="1294297"/>
    <lineage>
        <taxon>Bacteria</taxon>
        <taxon>Pseudomonadati</taxon>
        <taxon>Pseudomonadota</taxon>
        <taxon>Alphaproteobacteria</taxon>
        <taxon>Rhodobacterales</taxon>
        <taxon>Roseobacteraceae</taxon>
        <taxon>Thalassovita</taxon>
    </lineage>
</organism>
<accession>A0A4S3M8F1</accession>
<reference evidence="2 3" key="1">
    <citation type="submission" date="2019-04" db="EMBL/GenBank/DDBJ databases">
        <title>Draft genome sequence of Youngimonas vesicularis.</title>
        <authorList>
            <person name="Hameed A."/>
        </authorList>
    </citation>
    <scope>NUCLEOTIDE SEQUENCE [LARGE SCALE GENOMIC DNA]</scope>
    <source>
        <strain evidence="2 3">CC-AMW-E</strain>
    </source>
</reference>
<dbReference type="SUPFAM" id="SSF158791">
    <property type="entry name" value="MgtE N-terminal domain-like"/>
    <property type="match status" value="1"/>
</dbReference>
<evidence type="ECO:0000313" key="3">
    <source>
        <dbReference type="Proteomes" id="UP000306113"/>
    </source>
</evidence>
<keyword evidence="3" id="KW-1185">Reference proteome</keyword>
<proteinExistence type="predicted"/>
<dbReference type="AlphaFoldDB" id="A0A4S3M8F1"/>
<feature type="coiled-coil region" evidence="1">
    <location>
        <begin position="101"/>
        <end position="135"/>
    </location>
</feature>
<comment type="caution">
    <text evidence="2">The sequence shown here is derived from an EMBL/GenBank/DDBJ whole genome shotgun (WGS) entry which is preliminary data.</text>
</comment>
<dbReference type="Proteomes" id="UP000306113">
    <property type="component" value="Unassembled WGS sequence"/>
</dbReference>
<evidence type="ECO:0000256" key="1">
    <source>
        <dbReference type="SAM" id="Coils"/>
    </source>
</evidence>